<evidence type="ECO:0000313" key="3">
    <source>
        <dbReference type="Proteomes" id="UP001163828"/>
    </source>
</evidence>
<evidence type="ECO:0000313" key="2">
    <source>
        <dbReference type="EMBL" id="KAJ3993207.1"/>
    </source>
</evidence>
<accession>A0ABQ8Q3C9</accession>
<organism evidence="2 3">
    <name type="scientific">Lentinula boryana</name>
    <dbReference type="NCBI Taxonomy" id="40481"/>
    <lineage>
        <taxon>Eukaryota</taxon>
        <taxon>Fungi</taxon>
        <taxon>Dikarya</taxon>
        <taxon>Basidiomycota</taxon>
        <taxon>Agaricomycotina</taxon>
        <taxon>Agaricomycetes</taxon>
        <taxon>Agaricomycetidae</taxon>
        <taxon>Agaricales</taxon>
        <taxon>Marasmiineae</taxon>
        <taxon>Omphalotaceae</taxon>
        <taxon>Lentinula</taxon>
    </lineage>
</organism>
<sequence length="225" mass="25860">MQQLEEEAAKEAEERRKEEERLAKEKRKEEERKQEEERIAEEEKEAEELRAQARDKAFRRMVEESRKEKAKAVQELAERREHAPSAALEVLPVVTAILVPAMMKMMRTTKKRNRDPQTKLPVCDVYRKGDLWNANRNRAVEKLKPASFVTNNDNDAVGQATTHRGDLAPNGQGLTGQMNRGSIWVMLEGSQRRSLGELSLEPSWMGWRAPTRSLGEVRKLIDDGD</sequence>
<dbReference type="EMBL" id="MU790783">
    <property type="protein sequence ID" value="KAJ3993207.1"/>
    <property type="molecule type" value="Genomic_DNA"/>
</dbReference>
<protein>
    <submittedName>
        <fullName evidence="2">Uncharacterized protein</fullName>
    </submittedName>
</protein>
<keyword evidence="3" id="KW-1185">Reference proteome</keyword>
<feature type="compositionally biased region" description="Basic and acidic residues" evidence="1">
    <location>
        <begin position="7"/>
        <end position="37"/>
    </location>
</feature>
<comment type="caution">
    <text evidence="2">The sequence shown here is derived from an EMBL/GenBank/DDBJ whole genome shotgun (WGS) entry which is preliminary data.</text>
</comment>
<reference evidence="2" key="1">
    <citation type="submission" date="2022-08" db="EMBL/GenBank/DDBJ databases">
        <authorList>
            <consortium name="DOE Joint Genome Institute"/>
            <person name="Min B."/>
            <person name="Riley R."/>
            <person name="Sierra-Patev S."/>
            <person name="Naranjo-Ortiz M."/>
            <person name="Looney B."/>
            <person name="Konkel Z."/>
            <person name="Slot J.C."/>
            <person name="Sakamoto Y."/>
            <person name="Steenwyk J.L."/>
            <person name="Rokas A."/>
            <person name="Carro J."/>
            <person name="Camarero S."/>
            <person name="Ferreira P."/>
            <person name="Molpeceres G."/>
            <person name="Ruiz-Duenas F.J."/>
            <person name="Serrano A."/>
            <person name="Henrissat B."/>
            <person name="Drula E."/>
            <person name="Hughes K.W."/>
            <person name="Mata J.L."/>
            <person name="Ishikawa N.K."/>
            <person name="Vargas-Isla R."/>
            <person name="Ushijima S."/>
            <person name="Smith C.A."/>
            <person name="Ahrendt S."/>
            <person name="Andreopoulos W."/>
            <person name="He G."/>
            <person name="Labutti K."/>
            <person name="Lipzen A."/>
            <person name="Ng V."/>
            <person name="Sandor L."/>
            <person name="Barry K."/>
            <person name="Martinez A.T."/>
            <person name="Xiao Y."/>
            <person name="Gibbons J.G."/>
            <person name="Terashima K."/>
            <person name="Hibbett D.S."/>
            <person name="Grigoriev I.V."/>
        </authorList>
    </citation>
    <scope>NUCLEOTIDE SEQUENCE</scope>
    <source>
        <strain evidence="2">TFB10827</strain>
    </source>
</reference>
<proteinExistence type="predicted"/>
<gene>
    <name evidence="2" type="ORF">F5050DRAFT_1714668</name>
</gene>
<evidence type="ECO:0000256" key="1">
    <source>
        <dbReference type="SAM" id="MobiDB-lite"/>
    </source>
</evidence>
<name>A0ABQ8Q3C9_9AGAR</name>
<feature type="region of interest" description="Disordered" evidence="1">
    <location>
        <begin position="1"/>
        <end position="48"/>
    </location>
</feature>
<dbReference type="Proteomes" id="UP001163828">
    <property type="component" value="Unassembled WGS sequence"/>
</dbReference>